<name>A0AA39MJ40_9AGAR</name>
<sequence>MSSNVATLYDICSACGSITEGTFSGDAPSPRISELLRSNDVPSDSELSNFRDIIKQGPRRITNLDQKIARTKAFLDALLNKRDLVEANIEDAKVLSSPVRRLPHDILRSIALQTVLSPFEMMSSLFLPDSLDTRRSPRTLSQVCRTWRSTIVSSPELWSSISLYLTGSLEQPLSSICHSMFMLGLRLERSRNAPLSIYLHNDMLDTDHPFLSLISSRASSIKNLFIFSQCLRSMQGLCRSRGSWNNLRHLKIRAIDSRWPMGQIFDAFEYAPKLQVFDCGVPQAQYVPLVPWVQLTHLTLRVQNKQHLELIRQAKNITSLEVQGTGSMMPEECEAISLPFLASLTLRTQSTIISSLFIPNLTVLNLIYNGKPVFPRLTIPNTITTLKIIRRIPGRGPEEICSFPGLPSLLESVPYLRHLVLESSNPLSLTDINTLMPLPACTPLPRLQILDLRDCTLEFDHSKFVEMVTTRRLGNKPGIDRLETVHLNGPLSLNGVCKHTWQSLCDERLKVTYAKS</sequence>
<comment type="caution">
    <text evidence="1">The sequence shown here is derived from an EMBL/GenBank/DDBJ whole genome shotgun (WGS) entry which is preliminary data.</text>
</comment>
<dbReference type="Proteomes" id="UP001175226">
    <property type="component" value="Unassembled WGS sequence"/>
</dbReference>
<accession>A0AA39MJ40</accession>
<dbReference type="Gene3D" id="3.80.10.10">
    <property type="entry name" value="Ribonuclease Inhibitor"/>
    <property type="match status" value="1"/>
</dbReference>
<dbReference type="SUPFAM" id="SSF52047">
    <property type="entry name" value="RNI-like"/>
    <property type="match status" value="1"/>
</dbReference>
<protein>
    <recommendedName>
        <fullName evidence="3">F-box domain-containing protein</fullName>
    </recommendedName>
</protein>
<dbReference type="InterPro" id="IPR032675">
    <property type="entry name" value="LRR_dom_sf"/>
</dbReference>
<dbReference type="AlphaFoldDB" id="A0AA39MJ40"/>
<evidence type="ECO:0000313" key="2">
    <source>
        <dbReference type="Proteomes" id="UP001175226"/>
    </source>
</evidence>
<reference evidence="1" key="1">
    <citation type="submission" date="2023-06" db="EMBL/GenBank/DDBJ databases">
        <authorList>
            <consortium name="Lawrence Berkeley National Laboratory"/>
            <person name="Ahrendt S."/>
            <person name="Sahu N."/>
            <person name="Indic B."/>
            <person name="Wong-Bajracharya J."/>
            <person name="Merenyi Z."/>
            <person name="Ke H.-M."/>
            <person name="Monk M."/>
            <person name="Kocsube S."/>
            <person name="Drula E."/>
            <person name="Lipzen A."/>
            <person name="Balint B."/>
            <person name="Henrissat B."/>
            <person name="Andreopoulos B."/>
            <person name="Martin F.M."/>
            <person name="Harder C.B."/>
            <person name="Rigling D."/>
            <person name="Ford K.L."/>
            <person name="Foster G.D."/>
            <person name="Pangilinan J."/>
            <person name="Papanicolaou A."/>
            <person name="Barry K."/>
            <person name="LaButti K."/>
            <person name="Viragh M."/>
            <person name="Koriabine M."/>
            <person name="Yan M."/>
            <person name="Riley R."/>
            <person name="Champramary S."/>
            <person name="Plett K.L."/>
            <person name="Tsai I.J."/>
            <person name="Slot J."/>
            <person name="Sipos G."/>
            <person name="Plett J."/>
            <person name="Nagy L.G."/>
            <person name="Grigoriev I.V."/>
        </authorList>
    </citation>
    <scope>NUCLEOTIDE SEQUENCE</scope>
    <source>
        <strain evidence="1">FPL87.14</strain>
    </source>
</reference>
<proteinExistence type="predicted"/>
<keyword evidence="2" id="KW-1185">Reference proteome</keyword>
<evidence type="ECO:0008006" key="3">
    <source>
        <dbReference type="Google" id="ProtNLM"/>
    </source>
</evidence>
<organism evidence="1 2">
    <name type="scientific">Armillaria borealis</name>
    <dbReference type="NCBI Taxonomy" id="47425"/>
    <lineage>
        <taxon>Eukaryota</taxon>
        <taxon>Fungi</taxon>
        <taxon>Dikarya</taxon>
        <taxon>Basidiomycota</taxon>
        <taxon>Agaricomycotina</taxon>
        <taxon>Agaricomycetes</taxon>
        <taxon>Agaricomycetidae</taxon>
        <taxon>Agaricales</taxon>
        <taxon>Marasmiineae</taxon>
        <taxon>Physalacriaceae</taxon>
        <taxon>Armillaria</taxon>
    </lineage>
</organism>
<gene>
    <name evidence="1" type="ORF">EV421DRAFT_1214903</name>
</gene>
<evidence type="ECO:0000313" key="1">
    <source>
        <dbReference type="EMBL" id="KAK0435723.1"/>
    </source>
</evidence>
<dbReference type="EMBL" id="JAUEPT010000060">
    <property type="protein sequence ID" value="KAK0435723.1"/>
    <property type="molecule type" value="Genomic_DNA"/>
</dbReference>